<proteinExistence type="predicted"/>
<dbReference type="OrthoDB" id="10427409at2759"/>
<evidence type="ECO:0000313" key="2">
    <source>
        <dbReference type="EMBL" id="KZO91660.1"/>
    </source>
</evidence>
<evidence type="ECO:0000313" key="3">
    <source>
        <dbReference type="Proteomes" id="UP000076738"/>
    </source>
</evidence>
<evidence type="ECO:0000256" key="1">
    <source>
        <dbReference type="SAM" id="SignalP"/>
    </source>
</evidence>
<accession>A0A167HIA6</accession>
<feature type="signal peptide" evidence="1">
    <location>
        <begin position="1"/>
        <end position="20"/>
    </location>
</feature>
<keyword evidence="3" id="KW-1185">Reference proteome</keyword>
<dbReference type="EMBL" id="KV417320">
    <property type="protein sequence ID" value="KZO91660.1"/>
    <property type="molecule type" value="Genomic_DNA"/>
</dbReference>
<evidence type="ECO:0008006" key="4">
    <source>
        <dbReference type="Google" id="ProtNLM"/>
    </source>
</evidence>
<dbReference type="AlphaFoldDB" id="A0A167HIA6"/>
<sequence length="295" mass="29618">MKFLSALVCALTFLIAGANAIPGFLDFFNNFETTVRRSMTITFSEGRYKRGQGLLPFTLEHVTVLKRQSLCSSNCNSTSDSSILQNSIANATCALDTGCVCNAVSQLSTGCEECILDSLGYSISSYQTACQAATSVIAVGTAVASAEEAVASGTGSCVSQCGNETELAGLDAVVGCGNNALCICSATNITSDSALTEGCLSCLLQQAGTTVSGFQSLCNAALASGGVSSSGASSTSGASSASGGSATTATGSASATSPSSPATTSAKSAAVKADRMYKAEAVCLFVLATTFFWLT</sequence>
<protein>
    <recommendedName>
        <fullName evidence="4">Extracellular membrane protein CFEM domain-containing protein</fullName>
    </recommendedName>
</protein>
<reference evidence="2 3" key="1">
    <citation type="journal article" date="2016" name="Mol. Biol. Evol.">
        <title>Comparative Genomics of Early-Diverging Mushroom-Forming Fungi Provides Insights into the Origins of Lignocellulose Decay Capabilities.</title>
        <authorList>
            <person name="Nagy L.G."/>
            <person name="Riley R."/>
            <person name="Tritt A."/>
            <person name="Adam C."/>
            <person name="Daum C."/>
            <person name="Floudas D."/>
            <person name="Sun H."/>
            <person name="Yadav J.S."/>
            <person name="Pangilinan J."/>
            <person name="Larsson K.H."/>
            <person name="Matsuura K."/>
            <person name="Barry K."/>
            <person name="Labutti K."/>
            <person name="Kuo R."/>
            <person name="Ohm R.A."/>
            <person name="Bhattacharya S.S."/>
            <person name="Shirouzu T."/>
            <person name="Yoshinaga Y."/>
            <person name="Martin F.M."/>
            <person name="Grigoriev I.V."/>
            <person name="Hibbett D.S."/>
        </authorList>
    </citation>
    <scope>NUCLEOTIDE SEQUENCE [LARGE SCALE GENOMIC DNA]</scope>
    <source>
        <strain evidence="2 3">TUFC12733</strain>
    </source>
</reference>
<gene>
    <name evidence="2" type="ORF">CALVIDRAFT_541702</name>
</gene>
<organism evidence="2 3">
    <name type="scientific">Calocera viscosa (strain TUFC12733)</name>
    <dbReference type="NCBI Taxonomy" id="1330018"/>
    <lineage>
        <taxon>Eukaryota</taxon>
        <taxon>Fungi</taxon>
        <taxon>Dikarya</taxon>
        <taxon>Basidiomycota</taxon>
        <taxon>Agaricomycotina</taxon>
        <taxon>Dacrymycetes</taxon>
        <taxon>Dacrymycetales</taxon>
        <taxon>Dacrymycetaceae</taxon>
        <taxon>Calocera</taxon>
    </lineage>
</organism>
<feature type="chain" id="PRO_5007887636" description="Extracellular membrane protein CFEM domain-containing protein" evidence="1">
    <location>
        <begin position="21"/>
        <end position="295"/>
    </location>
</feature>
<keyword evidence="1" id="KW-0732">Signal</keyword>
<name>A0A167HIA6_CALVF</name>
<dbReference type="Proteomes" id="UP000076738">
    <property type="component" value="Unassembled WGS sequence"/>
</dbReference>